<sequence>MKRDRGSTTMEEGPSKRRKADEAGSVSDIDMVGEEDYVALDEEEREEEGLEEKAMSLWQTVKDAMKDERPLSLQFLKRPNPRIYPDYYAIIRNPIALEDIKKKIKTGQYTDLESVRKDFELCFNNAKDYNIQESLIYNDAKDLLKLANKTYRKLMPSEHRENGKPPSMKRLLNSRIQKLMKKTDENGRILSTIFLELPSKKMWPVYYKQIPEPRCLETIQKQVKRKEYKSVSDFARDVELVFSNAMAFNLEHTQIWEDASTLRDYFRQLMADLPPPYALPQYAHPPKIKIKMSAAQSAAHSPPKVEEPAPAPTPLPHISLRVPAPAKPAASNAPEAKAPSPKPPVAVTPVKAAPNPVQPASTLVVAALDSRTSQSRTPQPILQLHPTMSVYGNNTIPKSKQPSYMQPTPPPVPPAAAIAPSYIASFVSKSVPHPAPVLASPPPPSPVIPPIHQLRQISLKTEPRGRHLKLDHRDGVTSWAVPLERDEKRLLVQDIVFMAETVDSSGEEDEGEDDVEMDADTGPGPGPLKKRRGRPPKIAKVATVKSKTPSLKKKKPKKRGETLVKINGAVVKEDEVHSGNWNVELSLGSNVVELGEQGGLTWKVYAERVA</sequence>
<accession>A0A9W9AMC4</accession>
<feature type="domain" description="Bromo" evidence="10">
    <location>
        <begin position="186"/>
        <end position="256"/>
    </location>
</feature>
<protein>
    <submittedName>
        <fullName evidence="11">RSC complex protein</fullName>
    </submittedName>
</protein>
<organism evidence="11 12">
    <name type="scientific">Lentinula aciculospora</name>
    <dbReference type="NCBI Taxonomy" id="153920"/>
    <lineage>
        <taxon>Eukaryota</taxon>
        <taxon>Fungi</taxon>
        <taxon>Dikarya</taxon>
        <taxon>Basidiomycota</taxon>
        <taxon>Agaricomycotina</taxon>
        <taxon>Agaricomycetes</taxon>
        <taxon>Agaricomycetidae</taxon>
        <taxon>Agaricales</taxon>
        <taxon>Marasmiineae</taxon>
        <taxon>Omphalotaceae</taxon>
        <taxon>Lentinula</taxon>
    </lineage>
</organism>
<dbReference type="AlphaFoldDB" id="A0A9W9AMC4"/>
<name>A0A9W9AMC4_9AGAR</name>
<dbReference type="EMBL" id="JAOTPV010000003">
    <property type="protein sequence ID" value="KAJ4485789.1"/>
    <property type="molecule type" value="Genomic_DNA"/>
</dbReference>
<comment type="subcellular location">
    <subcellularLocation>
        <location evidence="1">Nucleus</location>
    </subcellularLocation>
</comment>
<keyword evidence="12" id="KW-1185">Reference proteome</keyword>
<keyword evidence="3" id="KW-0156">Chromatin regulator</keyword>
<dbReference type="InterPro" id="IPR037382">
    <property type="entry name" value="Rsc/polybromo"/>
</dbReference>
<keyword evidence="6" id="KW-0804">Transcription</keyword>
<evidence type="ECO:0000256" key="6">
    <source>
        <dbReference type="ARBA" id="ARBA00023163"/>
    </source>
</evidence>
<dbReference type="InterPro" id="IPR001487">
    <property type="entry name" value="Bromodomain"/>
</dbReference>
<dbReference type="PANTHER" id="PTHR16062">
    <property type="entry name" value="SWI/SNF-RELATED"/>
    <property type="match status" value="1"/>
</dbReference>
<evidence type="ECO:0000256" key="5">
    <source>
        <dbReference type="ARBA" id="ARBA00023117"/>
    </source>
</evidence>
<dbReference type="PRINTS" id="PR01217">
    <property type="entry name" value="PRICHEXTENSN"/>
</dbReference>
<feature type="region of interest" description="Disordered" evidence="9">
    <location>
        <begin position="292"/>
        <end position="354"/>
    </location>
</feature>
<evidence type="ECO:0000256" key="4">
    <source>
        <dbReference type="ARBA" id="ARBA00023015"/>
    </source>
</evidence>
<dbReference type="CDD" id="cd04369">
    <property type="entry name" value="Bromodomain"/>
    <property type="match status" value="1"/>
</dbReference>
<evidence type="ECO:0000256" key="1">
    <source>
        <dbReference type="ARBA" id="ARBA00004123"/>
    </source>
</evidence>
<proteinExistence type="predicted"/>
<evidence type="ECO:0000256" key="7">
    <source>
        <dbReference type="ARBA" id="ARBA00023242"/>
    </source>
</evidence>
<feature type="compositionally biased region" description="Acidic residues" evidence="9">
    <location>
        <begin position="505"/>
        <end position="519"/>
    </location>
</feature>
<dbReference type="SUPFAM" id="SSF47370">
    <property type="entry name" value="Bromodomain"/>
    <property type="match status" value="2"/>
</dbReference>
<evidence type="ECO:0000259" key="10">
    <source>
        <dbReference type="PROSITE" id="PS50014"/>
    </source>
</evidence>
<dbReference type="PANTHER" id="PTHR16062:SF20">
    <property type="entry name" value="CHROMATIN STRUCTURE-REMODELING COMPLEX SUBUNIT RSC4"/>
    <property type="match status" value="1"/>
</dbReference>
<dbReference type="PROSITE" id="PS50014">
    <property type="entry name" value="BROMODOMAIN_2"/>
    <property type="match status" value="2"/>
</dbReference>
<keyword evidence="7" id="KW-0539">Nucleus</keyword>
<gene>
    <name evidence="11" type="ORF">J3R30DRAFT_3283347</name>
</gene>
<reference evidence="11" key="1">
    <citation type="submission" date="2022-08" db="EMBL/GenBank/DDBJ databases">
        <title>A Global Phylogenomic Analysis of the Shiitake Genus Lentinula.</title>
        <authorList>
            <consortium name="DOE Joint Genome Institute"/>
            <person name="Sierra-Patev S."/>
            <person name="Min B."/>
            <person name="Naranjo-Ortiz M."/>
            <person name="Looney B."/>
            <person name="Konkel Z."/>
            <person name="Slot J.C."/>
            <person name="Sakamoto Y."/>
            <person name="Steenwyk J.L."/>
            <person name="Rokas A."/>
            <person name="Carro J."/>
            <person name="Camarero S."/>
            <person name="Ferreira P."/>
            <person name="Molpeceres G."/>
            <person name="Ruiz-Duenas F.J."/>
            <person name="Serrano A."/>
            <person name="Henrissat B."/>
            <person name="Drula E."/>
            <person name="Hughes K.W."/>
            <person name="Mata J.L."/>
            <person name="Ishikawa N.K."/>
            <person name="Vargas-Isla R."/>
            <person name="Ushijima S."/>
            <person name="Smith C.A."/>
            <person name="Ahrendt S."/>
            <person name="Andreopoulos W."/>
            <person name="He G."/>
            <person name="Labutti K."/>
            <person name="Lipzen A."/>
            <person name="Ng V."/>
            <person name="Riley R."/>
            <person name="Sandor L."/>
            <person name="Barry K."/>
            <person name="Martinez A.T."/>
            <person name="Xiao Y."/>
            <person name="Gibbons J.G."/>
            <person name="Terashima K."/>
            <person name="Grigoriev I.V."/>
            <person name="Hibbett D.S."/>
        </authorList>
    </citation>
    <scope>NUCLEOTIDE SEQUENCE</scope>
    <source>
        <strain evidence="11">JLM2183</strain>
    </source>
</reference>
<evidence type="ECO:0000256" key="9">
    <source>
        <dbReference type="SAM" id="MobiDB-lite"/>
    </source>
</evidence>
<feature type="domain" description="Bromo" evidence="10">
    <location>
        <begin position="67"/>
        <end position="137"/>
    </location>
</feature>
<feature type="compositionally biased region" description="Low complexity" evidence="9">
    <location>
        <begin position="322"/>
        <end position="339"/>
    </location>
</feature>
<feature type="region of interest" description="Disordered" evidence="9">
    <location>
        <begin position="1"/>
        <end position="29"/>
    </location>
</feature>
<evidence type="ECO:0000256" key="3">
    <source>
        <dbReference type="ARBA" id="ARBA00022853"/>
    </source>
</evidence>
<dbReference type="GO" id="GO:0006368">
    <property type="term" value="P:transcription elongation by RNA polymerase II"/>
    <property type="evidence" value="ECO:0007669"/>
    <property type="project" value="TreeGrafter"/>
</dbReference>
<evidence type="ECO:0000256" key="8">
    <source>
        <dbReference type="PROSITE-ProRule" id="PRU00035"/>
    </source>
</evidence>
<keyword evidence="2" id="KW-0677">Repeat</keyword>
<evidence type="ECO:0000313" key="11">
    <source>
        <dbReference type="EMBL" id="KAJ4485789.1"/>
    </source>
</evidence>
<dbReference type="GO" id="GO:0016586">
    <property type="term" value="C:RSC-type complex"/>
    <property type="evidence" value="ECO:0007669"/>
    <property type="project" value="InterPro"/>
</dbReference>
<dbReference type="GO" id="GO:0003682">
    <property type="term" value="F:chromatin binding"/>
    <property type="evidence" value="ECO:0007669"/>
    <property type="project" value="TreeGrafter"/>
</dbReference>
<evidence type="ECO:0000256" key="2">
    <source>
        <dbReference type="ARBA" id="ARBA00022737"/>
    </source>
</evidence>
<feature type="compositionally biased region" description="Basic and acidic residues" evidence="9">
    <location>
        <begin position="13"/>
        <end position="22"/>
    </location>
</feature>
<evidence type="ECO:0000313" key="12">
    <source>
        <dbReference type="Proteomes" id="UP001150266"/>
    </source>
</evidence>
<dbReference type="Gene3D" id="1.20.920.10">
    <property type="entry name" value="Bromodomain-like"/>
    <property type="match status" value="2"/>
</dbReference>
<dbReference type="PRINTS" id="PR00503">
    <property type="entry name" value="BROMODOMAIN"/>
</dbReference>
<feature type="region of interest" description="Disordered" evidence="9">
    <location>
        <begin position="502"/>
        <end position="562"/>
    </location>
</feature>
<dbReference type="GO" id="GO:0006338">
    <property type="term" value="P:chromatin remodeling"/>
    <property type="evidence" value="ECO:0007669"/>
    <property type="project" value="InterPro"/>
</dbReference>
<keyword evidence="5 8" id="KW-0103">Bromodomain</keyword>
<dbReference type="Pfam" id="PF00439">
    <property type="entry name" value="Bromodomain"/>
    <property type="match status" value="2"/>
</dbReference>
<dbReference type="OrthoDB" id="6017at2759"/>
<keyword evidence="4" id="KW-0805">Transcription regulation</keyword>
<dbReference type="InterPro" id="IPR036427">
    <property type="entry name" value="Bromodomain-like_sf"/>
</dbReference>
<feature type="compositionally biased region" description="Basic residues" evidence="9">
    <location>
        <begin position="528"/>
        <end position="537"/>
    </location>
</feature>
<dbReference type="Proteomes" id="UP001150266">
    <property type="component" value="Unassembled WGS sequence"/>
</dbReference>
<dbReference type="SMART" id="SM00297">
    <property type="entry name" value="BROMO"/>
    <property type="match status" value="2"/>
</dbReference>
<comment type="caution">
    <text evidence="11">The sequence shown here is derived from an EMBL/GenBank/DDBJ whole genome shotgun (WGS) entry which is preliminary data.</text>
</comment>